<dbReference type="NCBIfam" id="NF003814">
    <property type="entry name" value="PRK05406.1-3"/>
    <property type="match status" value="1"/>
</dbReference>
<accession>A0A261U0E2</accession>
<comment type="caution">
    <text evidence="2">The sequence shown here is derived from an EMBL/GenBank/DDBJ whole genome shotgun (WGS) entry which is preliminary data.</text>
</comment>
<evidence type="ECO:0000313" key="3">
    <source>
        <dbReference type="Proteomes" id="UP000216913"/>
    </source>
</evidence>
<dbReference type="EMBL" id="NEVP01000001">
    <property type="protein sequence ID" value="OZI55426.1"/>
    <property type="molecule type" value="Genomic_DNA"/>
</dbReference>
<evidence type="ECO:0000256" key="1">
    <source>
        <dbReference type="HAMAP-Rule" id="MF_00691"/>
    </source>
</evidence>
<dbReference type="CDD" id="cd10787">
    <property type="entry name" value="LamB_YcsF_like"/>
    <property type="match status" value="1"/>
</dbReference>
<keyword evidence="1" id="KW-0378">Hydrolase</keyword>
<dbReference type="RefSeq" id="WP_094798482.1">
    <property type="nucleotide sequence ID" value="NZ_NEVN01000001.1"/>
</dbReference>
<dbReference type="Gene3D" id="3.20.20.370">
    <property type="entry name" value="Glycoside hydrolase/deacetylase"/>
    <property type="match status" value="1"/>
</dbReference>
<comment type="function">
    <text evidence="1">Catalyzes the cleavage of 5-oxoproline to form L-glutamate coupled to the hydrolysis of ATP to ADP and inorganic phosphate.</text>
</comment>
<dbReference type="PANTHER" id="PTHR30292">
    <property type="entry name" value="UNCHARACTERIZED PROTEIN YBGL-RELATED"/>
    <property type="match status" value="1"/>
</dbReference>
<name>A0A261U0E2_9BORD</name>
<evidence type="ECO:0000313" key="2">
    <source>
        <dbReference type="EMBL" id="OZI55426.1"/>
    </source>
</evidence>
<organism evidence="2 3">
    <name type="scientific">Bordetella genomosp. 5</name>
    <dbReference type="NCBI Taxonomy" id="1395608"/>
    <lineage>
        <taxon>Bacteria</taxon>
        <taxon>Pseudomonadati</taxon>
        <taxon>Pseudomonadota</taxon>
        <taxon>Betaproteobacteria</taxon>
        <taxon>Burkholderiales</taxon>
        <taxon>Alcaligenaceae</taxon>
        <taxon>Bordetella</taxon>
    </lineage>
</organism>
<dbReference type="GO" id="GO:0005975">
    <property type="term" value="P:carbohydrate metabolic process"/>
    <property type="evidence" value="ECO:0007669"/>
    <property type="project" value="InterPro"/>
</dbReference>
<dbReference type="Pfam" id="PF03746">
    <property type="entry name" value="LamB_YcsF"/>
    <property type="match status" value="1"/>
</dbReference>
<gene>
    <name evidence="1" type="primary">pxpA</name>
    <name evidence="2" type="ORF">CAL25_03250</name>
</gene>
<dbReference type="HAMAP" id="MF_00691">
    <property type="entry name" value="PxpA"/>
    <property type="match status" value="1"/>
</dbReference>
<comment type="similarity">
    <text evidence="1">Belongs to the LamB/PxpA family.</text>
</comment>
<dbReference type="InterPro" id="IPR011330">
    <property type="entry name" value="Glyco_hydro/deAcase_b/a-brl"/>
</dbReference>
<dbReference type="SUPFAM" id="SSF88713">
    <property type="entry name" value="Glycoside hydrolase/deacetylase"/>
    <property type="match status" value="1"/>
</dbReference>
<dbReference type="GO" id="GO:0017168">
    <property type="term" value="F:5-oxoprolinase (ATP-hydrolyzing) activity"/>
    <property type="evidence" value="ECO:0007669"/>
    <property type="project" value="UniProtKB-UniRule"/>
</dbReference>
<dbReference type="InterPro" id="IPR005501">
    <property type="entry name" value="LamB/YcsF/PxpA-like"/>
</dbReference>
<dbReference type="AlphaFoldDB" id="A0A261U0E2"/>
<comment type="catalytic activity">
    <reaction evidence="1">
        <text>5-oxo-L-proline + ATP + 2 H2O = L-glutamate + ADP + phosphate + H(+)</text>
        <dbReference type="Rhea" id="RHEA:10348"/>
        <dbReference type="ChEBI" id="CHEBI:15377"/>
        <dbReference type="ChEBI" id="CHEBI:15378"/>
        <dbReference type="ChEBI" id="CHEBI:29985"/>
        <dbReference type="ChEBI" id="CHEBI:30616"/>
        <dbReference type="ChEBI" id="CHEBI:43474"/>
        <dbReference type="ChEBI" id="CHEBI:58402"/>
        <dbReference type="ChEBI" id="CHEBI:456216"/>
        <dbReference type="EC" id="3.5.2.9"/>
    </reaction>
</comment>
<dbReference type="NCBIfam" id="NF003816">
    <property type="entry name" value="PRK05406.1-5"/>
    <property type="match status" value="1"/>
</dbReference>
<dbReference type="Proteomes" id="UP000216913">
    <property type="component" value="Unassembled WGS sequence"/>
</dbReference>
<protein>
    <recommendedName>
        <fullName evidence="1">5-oxoprolinase subunit A</fullName>
        <shortName evidence="1">5-OPase subunit A</shortName>
        <ecNumber evidence="1">3.5.2.9</ecNumber>
    </recommendedName>
    <alternativeName>
        <fullName evidence="1">5-oxoprolinase (ATP-hydrolyzing) subunit A</fullName>
    </alternativeName>
</protein>
<comment type="subunit">
    <text evidence="1">Forms a complex composed of PxpA, PxpB and PxpC.</text>
</comment>
<keyword evidence="3" id="KW-1185">Reference proteome</keyword>
<keyword evidence="1" id="KW-0547">Nucleotide-binding</keyword>
<keyword evidence="1" id="KW-0067">ATP-binding</keyword>
<dbReference type="PANTHER" id="PTHR30292:SF0">
    <property type="entry name" value="5-OXOPROLINASE SUBUNIT A"/>
    <property type="match status" value="1"/>
</dbReference>
<sequence length="256" mass="26766">MSITLDLNCDMGESYGAWTMGNDAAILPFVSSANIACGYHGGDPATMRRTVAAALEHGVALGAHPSLPDLVGFGRRPMQISPQEAYDMVVVQVGALAGVAASQGARLHHVKAHGALYNMAAKDGALARAICTAVRDVDAELVLYGLAGSQWVDAAQGAGLQLAQEVFADRSYQDDGSLTPRTQAGAMITDVDQAVAQVLHMVQQRAVTSLNGKRVPLEPDTLCLHGDQPDALAFATAIRAALEQAGITVRAPGKRR</sequence>
<proteinExistence type="inferred from homology"/>
<dbReference type="OrthoDB" id="9773478at2"/>
<dbReference type="EC" id="3.5.2.9" evidence="1"/>
<reference evidence="2 3" key="1">
    <citation type="submission" date="2017-05" db="EMBL/GenBank/DDBJ databases">
        <title>Complete and WGS of Bordetella genogroups.</title>
        <authorList>
            <person name="Spilker T."/>
            <person name="LiPuma J."/>
        </authorList>
    </citation>
    <scope>NUCLEOTIDE SEQUENCE [LARGE SCALE GENOMIC DNA]</scope>
    <source>
        <strain evidence="2 3">AU10456</strain>
    </source>
</reference>
<dbReference type="GO" id="GO:0005524">
    <property type="term" value="F:ATP binding"/>
    <property type="evidence" value="ECO:0007669"/>
    <property type="project" value="UniProtKB-UniRule"/>
</dbReference>